<name>A0AAN8ZV16_HALRR</name>
<sequence length="275" mass="31210">MNLSIILASCMAVIIVLSMTSALGDVSYHHTDVAPRFSLQKRSVEDDLSVPEWLQDLPNENKVAKYRKRRFVNFPSNSFFEIVLGLTLPIEDVGSYAGFFVTLDVEFELPNGTNVFSGREFIDDRLSVYEKIEKFLDRMGLDGRACLLHTICEVAEFPLDHGLFGEIVNLILSTATAYSNYIDDTFANDYATAEYYGRHEGSCDVIYPDCPMSFSNILSNVVPSFGSSQEEEEDVRGRGNSQDTMCTTIFFRFIINLVYLRSFLALKFIFDCSWR</sequence>
<feature type="transmembrane region" description="Helical" evidence="1">
    <location>
        <begin position="249"/>
        <end position="270"/>
    </location>
</feature>
<evidence type="ECO:0000256" key="2">
    <source>
        <dbReference type="SAM" id="SignalP"/>
    </source>
</evidence>
<proteinExistence type="predicted"/>
<dbReference type="PANTHER" id="PTHR21398">
    <property type="entry name" value="AGAP007094-PA"/>
    <property type="match status" value="1"/>
</dbReference>
<keyword evidence="4" id="KW-1185">Reference proteome</keyword>
<keyword evidence="1" id="KW-0812">Transmembrane</keyword>
<feature type="chain" id="PRO_5042854218" evidence="2">
    <location>
        <begin position="25"/>
        <end position="275"/>
    </location>
</feature>
<keyword evidence="1" id="KW-0472">Membrane</keyword>
<protein>
    <submittedName>
        <fullName evidence="3">Uncharacterized protein</fullName>
    </submittedName>
</protein>
<feature type="signal peptide" evidence="2">
    <location>
        <begin position="1"/>
        <end position="24"/>
    </location>
</feature>
<dbReference type="AlphaFoldDB" id="A0AAN8ZV16"/>
<dbReference type="Pfam" id="PF07841">
    <property type="entry name" value="DM4_12"/>
    <property type="match status" value="1"/>
</dbReference>
<keyword evidence="2" id="KW-0732">Signal</keyword>
<accession>A0AAN8ZV16</accession>
<organism evidence="3 4">
    <name type="scientific">Halocaridina rubra</name>
    <name type="common">Hawaiian red shrimp</name>
    <dbReference type="NCBI Taxonomy" id="373956"/>
    <lineage>
        <taxon>Eukaryota</taxon>
        <taxon>Metazoa</taxon>
        <taxon>Ecdysozoa</taxon>
        <taxon>Arthropoda</taxon>
        <taxon>Crustacea</taxon>
        <taxon>Multicrustacea</taxon>
        <taxon>Malacostraca</taxon>
        <taxon>Eumalacostraca</taxon>
        <taxon>Eucarida</taxon>
        <taxon>Decapoda</taxon>
        <taxon>Pleocyemata</taxon>
        <taxon>Caridea</taxon>
        <taxon>Atyoidea</taxon>
        <taxon>Atyidae</taxon>
        <taxon>Halocaridina</taxon>
    </lineage>
</organism>
<evidence type="ECO:0000313" key="3">
    <source>
        <dbReference type="EMBL" id="KAK7063025.1"/>
    </source>
</evidence>
<gene>
    <name evidence="3" type="ORF">SK128_018004</name>
</gene>
<comment type="caution">
    <text evidence="3">The sequence shown here is derived from an EMBL/GenBank/DDBJ whole genome shotgun (WGS) entry which is preliminary data.</text>
</comment>
<dbReference type="EMBL" id="JAXCGZ010020971">
    <property type="protein sequence ID" value="KAK7063025.1"/>
    <property type="molecule type" value="Genomic_DNA"/>
</dbReference>
<evidence type="ECO:0000256" key="1">
    <source>
        <dbReference type="SAM" id="Phobius"/>
    </source>
</evidence>
<dbReference type="SMART" id="SM00718">
    <property type="entry name" value="DM4_12"/>
    <property type="match status" value="1"/>
</dbReference>
<dbReference type="PANTHER" id="PTHR21398:SF6">
    <property type="entry name" value="AGAP007094-PA"/>
    <property type="match status" value="1"/>
</dbReference>
<evidence type="ECO:0000313" key="4">
    <source>
        <dbReference type="Proteomes" id="UP001381693"/>
    </source>
</evidence>
<dbReference type="InterPro" id="IPR006631">
    <property type="entry name" value="DM4_12"/>
</dbReference>
<dbReference type="Proteomes" id="UP001381693">
    <property type="component" value="Unassembled WGS sequence"/>
</dbReference>
<keyword evidence="1" id="KW-1133">Transmembrane helix</keyword>
<reference evidence="3 4" key="1">
    <citation type="submission" date="2023-11" db="EMBL/GenBank/DDBJ databases">
        <title>Halocaridina rubra genome assembly.</title>
        <authorList>
            <person name="Smith C."/>
        </authorList>
    </citation>
    <scope>NUCLEOTIDE SEQUENCE [LARGE SCALE GENOMIC DNA]</scope>
    <source>
        <strain evidence="3">EP-1</strain>
        <tissue evidence="3">Whole</tissue>
    </source>
</reference>